<sequence>MSSTPGTVIME</sequence>
<name>A0A0A9A902_ARUDO</name>
<proteinExistence type="predicted"/>
<accession>A0A0A9A902</accession>
<dbReference type="EMBL" id="GBRH01249781">
    <property type="protein sequence ID" value="JAD48114.1"/>
    <property type="molecule type" value="Transcribed_RNA"/>
</dbReference>
<organism evidence="1">
    <name type="scientific">Arundo donax</name>
    <name type="common">Giant reed</name>
    <name type="synonym">Donax arundinaceus</name>
    <dbReference type="NCBI Taxonomy" id="35708"/>
    <lineage>
        <taxon>Eukaryota</taxon>
        <taxon>Viridiplantae</taxon>
        <taxon>Streptophyta</taxon>
        <taxon>Embryophyta</taxon>
        <taxon>Tracheophyta</taxon>
        <taxon>Spermatophyta</taxon>
        <taxon>Magnoliopsida</taxon>
        <taxon>Liliopsida</taxon>
        <taxon>Poales</taxon>
        <taxon>Poaceae</taxon>
        <taxon>PACMAD clade</taxon>
        <taxon>Arundinoideae</taxon>
        <taxon>Arundineae</taxon>
        <taxon>Arundo</taxon>
    </lineage>
</organism>
<reference evidence="1" key="2">
    <citation type="journal article" date="2015" name="Data Brief">
        <title>Shoot transcriptome of the giant reed, Arundo donax.</title>
        <authorList>
            <person name="Barrero R.A."/>
            <person name="Guerrero F.D."/>
            <person name="Moolhuijzen P."/>
            <person name="Goolsby J.A."/>
            <person name="Tidwell J."/>
            <person name="Bellgard S.E."/>
            <person name="Bellgard M.I."/>
        </authorList>
    </citation>
    <scope>NUCLEOTIDE SEQUENCE</scope>
    <source>
        <tissue evidence="1">Shoot tissue taken approximately 20 cm above the soil surface</tissue>
    </source>
</reference>
<evidence type="ECO:0000313" key="1">
    <source>
        <dbReference type="EMBL" id="JAD48114.1"/>
    </source>
</evidence>
<protein>
    <submittedName>
        <fullName evidence="1">Uncharacterized protein</fullName>
    </submittedName>
</protein>
<reference evidence="1" key="1">
    <citation type="submission" date="2014-09" db="EMBL/GenBank/DDBJ databases">
        <authorList>
            <person name="Magalhaes I.L.F."/>
            <person name="Oliveira U."/>
            <person name="Santos F.R."/>
            <person name="Vidigal T.H.D.A."/>
            <person name="Brescovit A.D."/>
            <person name="Santos A.J."/>
        </authorList>
    </citation>
    <scope>NUCLEOTIDE SEQUENCE</scope>
    <source>
        <tissue evidence="1">Shoot tissue taken approximately 20 cm above the soil surface</tissue>
    </source>
</reference>